<organism evidence="1">
    <name type="scientific">Anisakis simplex</name>
    <name type="common">Herring worm</name>
    <dbReference type="NCBI Taxonomy" id="6269"/>
    <lineage>
        <taxon>Eukaryota</taxon>
        <taxon>Metazoa</taxon>
        <taxon>Ecdysozoa</taxon>
        <taxon>Nematoda</taxon>
        <taxon>Chromadorea</taxon>
        <taxon>Rhabditida</taxon>
        <taxon>Spirurina</taxon>
        <taxon>Ascaridomorpha</taxon>
        <taxon>Ascaridoidea</taxon>
        <taxon>Anisakidae</taxon>
        <taxon>Anisakis</taxon>
        <taxon>Anisakis simplex complex</taxon>
    </lineage>
</organism>
<evidence type="ECO:0000313" key="1">
    <source>
        <dbReference type="WBParaSite" id="ASIM_0000899201-mRNA-1"/>
    </source>
</evidence>
<accession>A0A0M3JMV3</accession>
<sequence>LGGSFILPVLNKNKYDAFSPPIVFQGSAVVVRFGIYIESMSNFEASTMVGFQFPAKF</sequence>
<proteinExistence type="predicted"/>
<reference evidence="1" key="1">
    <citation type="submission" date="2017-02" db="UniProtKB">
        <authorList>
            <consortium name="WormBaseParasite"/>
        </authorList>
    </citation>
    <scope>IDENTIFICATION</scope>
</reference>
<dbReference type="AlphaFoldDB" id="A0A0M3JMV3"/>
<name>A0A0M3JMV3_ANISI</name>
<dbReference type="WBParaSite" id="ASIM_0000899201-mRNA-1">
    <property type="protein sequence ID" value="ASIM_0000899201-mRNA-1"/>
    <property type="gene ID" value="ASIM_0000899201"/>
</dbReference>
<protein>
    <submittedName>
        <fullName evidence="1">Porin</fullName>
    </submittedName>
</protein>